<dbReference type="OrthoDB" id="5423360at2759"/>
<dbReference type="SUPFAM" id="SSF75304">
    <property type="entry name" value="Amidase signature (AS) enzymes"/>
    <property type="match status" value="1"/>
</dbReference>
<proteinExistence type="predicted"/>
<evidence type="ECO:0000259" key="1">
    <source>
        <dbReference type="Pfam" id="PF01425"/>
    </source>
</evidence>
<evidence type="ECO:0000313" key="3">
    <source>
        <dbReference type="Proteomes" id="UP000053958"/>
    </source>
</evidence>
<dbReference type="STRING" id="1408163.A0A0F4YWR3"/>
<dbReference type="Pfam" id="PF01425">
    <property type="entry name" value="Amidase"/>
    <property type="match status" value="1"/>
</dbReference>
<dbReference type="Gene3D" id="3.90.1300.10">
    <property type="entry name" value="Amidase signature (AS) domain"/>
    <property type="match status" value="2"/>
</dbReference>
<dbReference type="EMBL" id="LASV01000137">
    <property type="protein sequence ID" value="KKA22545.1"/>
    <property type="molecule type" value="Genomic_DNA"/>
</dbReference>
<gene>
    <name evidence="2" type="ORF">T310_3428</name>
</gene>
<accession>A0A0F4YWR3</accession>
<feature type="domain" description="Amidase" evidence="1">
    <location>
        <begin position="154"/>
        <end position="318"/>
    </location>
</feature>
<comment type="caution">
    <text evidence="2">The sequence shown here is derived from an EMBL/GenBank/DDBJ whole genome shotgun (WGS) entry which is preliminary data.</text>
</comment>
<protein>
    <submittedName>
        <fullName evidence="2">Amidase</fullName>
    </submittedName>
</protein>
<dbReference type="RefSeq" id="XP_013329157.1">
    <property type="nucleotide sequence ID" value="XM_013473703.1"/>
</dbReference>
<organism evidence="2 3">
    <name type="scientific">Rasamsonia emersonii (strain ATCC 16479 / CBS 393.64 / IMI 116815)</name>
    <dbReference type="NCBI Taxonomy" id="1408163"/>
    <lineage>
        <taxon>Eukaryota</taxon>
        <taxon>Fungi</taxon>
        <taxon>Dikarya</taxon>
        <taxon>Ascomycota</taxon>
        <taxon>Pezizomycotina</taxon>
        <taxon>Eurotiomycetes</taxon>
        <taxon>Eurotiomycetidae</taxon>
        <taxon>Eurotiales</taxon>
        <taxon>Trichocomaceae</taxon>
        <taxon>Rasamsonia</taxon>
    </lineage>
</organism>
<dbReference type="PANTHER" id="PTHR46310">
    <property type="entry name" value="AMIDASE 1"/>
    <property type="match status" value="1"/>
</dbReference>
<name>A0A0F4YWR3_RASE3</name>
<sequence>MWPLICRLFGRAVPAGRPVAPEGPKYTTVRLQSAAFGTDDHRLNILSLPPEVHILIEEDALPLDPLQPRNEHHQLQISDDAQQILRELECTDVFSISSQDLGEILPEGPYFVKGTSLHRTWRLFPDIYEAFQLPTIHAFRSSSRPENRLMECDSVKDIIDLEGVKTTGQCRAYESLYECSDATAPAVVRLLELGAVIVGKTKCTQFASSDQPTADWVDYHCPWNPRGDGYLSPRGSSTGTGVALAGYDWVHFGIGTDTGGSIRGRAAVMGLFAMRPSIDSTDMSRIIPITRSMDTIGLMCRDVDVFQTICTCLYGETSRSAISFLGIQRSIVSLEDMWAKKNPADSRETLEDYLQNTFMTILWKGYYESLTPFRKDYEKKFGYSPYVHPTVRYCCKRGSQISNEELAVASERKRIYSSWLRGTILGESFNTIMVYPVGDPKPFYRDEYRKSPEHSSGYRWNEREDHQASLAGVPAVVVPVGQAPFPSKITGESQLLPVHVSLMSGPNTDHALVTLLRDFLHASYLPAKVCTGKLAFHE</sequence>
<dbReference type="GeneID" id="25315777"/>
<evidence type="ECO:0000313" key="2">
    <source>
        <dbReference type="EMBL" id="KKA22545.1"/>
    </source>
</evidence>
<keyword evidence="3" id="KW-1185">Reference proteome</keyword>
<dbReference type="AlphaFoldDB" id="A0A0F4YWR3"/>
<reference evidence="2 3" key="1">
    <citation type="submission" date="2015-04" db="EMBL/GenBank/DDBJ databases">
        <authorList>
            <person name="Heijne W.H."/>
            <person name="Fedorova N.D."/>
            <person name="Nierman W.C."/>
            <person name="Vollebregt A.W."/>
            <person name="Zhao Z."/>
            <person name="Wu L."/>
            <person name="Kumar M."/>
            <person name="Stam H."/>
            <person name="van den Berg M.A."/>
            <person name="Pel H.J."/>
        </authorList>
    </citation>
    <scope>NUCLEOTIDE SEQUENCE [LARGE SCALE GENOMIC DNA]</scope>
    <source>
        <strain evidence="2 3">CBS 393.64</strain>
    </source>
</reference>
<dbReference type="InterPro" id="IPR036928">
    <property type="entry name" value="AS_sf"/>
</dbReference>
<dbReference type="PANTHER" id="PTHR46310:SF7">
    <property type="entry name" value="AMIDASE 1"/>
    <property type="match status" value="1"/>
</dbReference>
<dbReference type="InterPro" id="IPR023631">
    <property type="entry name" value="Amidase_dom"/>
</dbReference>
<dbReference type="Proteomes" id="UP000053958">
    <property type="component" value="Unassembled WGS sequence"/>
</dbReference>